<dbReference type="AlphaFoldDB" id="A0A646KP35"/>
<evidence type="ECO:0000256" key="4">
    <source>
        <dbReference type="ARBA" id="ARBA00021735"/>
    </source>
</evidence>
<dbReference type="Gene3D" id="3.30.1360.20">
    <property type="entry name" value="Transcriptional coactivator/pterin dehydratase"/>
    <property type="match status" value="1"/>
</dbReference>
<keyword evidence="5" id="KW-0456">Lyase</keyword>
<dbReference type="GO" id="GO:0006729">
    <property type="term" value="P:tetrahydrobiopterin biosynthetic process"/>
    <property type="evidence" value="ECO:0007669"/>
    <property type="project" value="InterPro"/>
</dbReference>
<dbReference type="SUPFAM" id="SSF55248">
    <property type="entry name" value="PCD-like"/>
    <property type="match status" value="1"/>
</dbReference>
<protein>
    <recommendedName>
        <fullName evidence="4">Putative pterin-4-alpha-carbinolamine dehydratase</fullName>
        <ecNumber evidence="3">4.2.1.96</ecNumber>
    </recommendedName>
</protein>
<comment type="caution">
    <text evidence="6">The sequence shown here is derived from an EMBL/GenBank/DDBJ whole genome shotgun (WGS) entry which is preliminary data.</text>
</comment>
<comment type="similarity">
    <text evidence="2">Belongs to the pterin-4-alpha-carbinolamine dehydratase family.</text>
</comment>
<dbReference type="RefSeq" id="WP_153524327.1">
    <property type="nucleotide sequence ID" value="NZ_JBEPDZ010000008.1"/>
</dbReference>
<evidence type="ECO:0000256" key="3">
    <source>
        <dbReference type="ARBA" id="ARBA00013252"/>
    </source>
</evidence>
<evidence type="ECO:0000256" key="2">
    <source>
        <dbReference type="ARBA" id="ARBA00006472"/>
    </source>
</evidence>
<dbReference type="OrthoDB" id="15077at2"/>
<proteinExistence type="inferred from homology"/>
<reference evidence="6 7" key="1">
    <citation type="submission" date="2019-05" db="EMBL/GenBank/DDBJ databases">
        <title>Comparative genomics and metabolomics analyses of clavulanic acid producing Streptomyces species provides insight into specialized metabolism and evolution of beta-lactam biosynthetic gene clusters.</title>
        <authorList>
            <person name="Moore M.A."/>
            <person name="Cruz-Morales P."/>
            <person name="Barona Gomez F."/>
            <person name="Kapil T."/>
        </authorList>
    </citation>
    <scope>NUCLEOTIDE SEQUENCE [LARGE SCALE GENOMIC DNA]</scope>
    <source>
        <strain evidence="6 7">NRRL 5741</strain>
    </source>
</reference>
<keyword evidence="7" id="KW-1185">Reference proteome</keyword>
<dbReference type="EC" id="4.2.1.96" evidence="3"/>
<dbReference type="Proteomes" id="UP000419138">
    <property type="component" value="Unassembled WGS sequence"/>
</dbReference>
<dbReference type="EMBL" id="VCLA01000157">
    <property type="protein sequence ID" value="MQT02746.1"/>
    <property type="molecule type" value="Genomic_DNA"/>
</dbReference>
<comment type="catalytic activity">
    <reaction evidence="1">
        <text>(4aS,6R)-4a-hydroxy-L-erythro-5,6,7,8-tetrahydrobiopterin = (6R)-L-erythro-6,7-dihydrobiopterin + H2O</text>
        <dbReference type="Rhea" id="RHEA:11920"/>
        <dbReference type="ChEBI" id="CHEBI:15377"/>
        <dbReference type="ChEBI" id="CHEBI:15642"/>
        <dbReference type="ChEBI" id="CHEBI:43120"/>
        <dbReference type="EC" id="4.2.1.96"/>
    </reaction>
</comment>
<organism evidence="6 7">
    <name type="scientific">Streptomyces jumonjinensis</name>
    <dbReference type="NCBI Taxonomy" id="1945"/>
    <lineage>
        <taxon>Bacteria</taxon>
        <taxon>Bacillati</taxon>
        <taxon>Actinomycetota</taxon>
        <taxon>Actinomycetes</taxon>
        <taxon>Kitasatosporales</taxon>
        <taxon>Streptomycetaceae</taxon>
        <taxon>Streptomyces</taxon>
    </lineage>
</organism>
<gene>
    <name evidence="6" type="ORF">FF041_21885</name>
</gene>
<evidence type="ECO:0000313" key="6">
    <source>
        <dbReference type="EMBL" id="MQT02746.1"/>
    </source>
</evidence>
<evidence type="ECO:0000256" key="1">
    <source>
        <dbReference type="ARBA" id="ARBA00001554"/>
    </source>
</evidence>
<evidence type="ECO:0000313" key="7">
    <source>
        <dbReference type="Proteomes" id="UP000419138"/>
    </source>
</evidence>
<sequence length="104" mass="10723">MAATPLTDAELAQALTGLPGWTVQNGKLTAAFKADRAAVPTLYAAVAAAEDEANHHAEIRILYGTIAFALATHDAGGAITARDTAMATRITALAAEHRARPVDS</sequence>
<dbReference type="GO" id="GO:0008124">
    <property type="term" value="F:4-alpha-hydroxytetrahydrobiopterin dehydratase activity"/>
    <property type="evidence" value="ECO:0007669"/>
    <property type="project" value="UniProtKB-EC"/>
</dbReference>
<accession>A0A646KP35</accession>
<name>A0A646KP35_STRJU</name>
<evidence type="ECO:0000256" key="5">
    <source>
        <dbReference type="ARBA" id="ARBA00023239"/>
    </source>
</evidence>
<dbReference type="InterPro" id="IPR036428">
    <property type="entry name" value="PCD_sf"/>
</dbReference>
<dbReference type="InterPro" id="IPR001533">
    <property type="entry name" value="Pterin_deHydtase"/>
</dbReference>
<dbReference type="Pfam" id="PF01329">
    <property type="entry name" value="Pterin_4a"/>
    <property type="match status" value="1"/>
</dbReference>